<protein>
    <submittedName>
        <fullName evidence="1">(Mediterranean fruit fly) hypothetical protein</fullName>
    </submittedName>
</protein>
<reference evidence="1" key="1">
    <citation type="submission" date="2020-11" db="EMBL/GenBank/DDBJ databases">
        <authorList>
            <person name="Whitehead M."/>
        </authorList>
    </citation>
    <scope>NUCLEOTIDE SEQUENCE</scope>
    <source>
        <strain evidence="1">EGII</strain>
    </source>
</reference>
<evidence type="ECO:0000313" key="1">
    <source>
        <dbReference type="EMBL" id="CAD7014276.1"/>
    </source>
</evidence>
<sequence>MGGKWSYKQLLCTALRCGALIEWTFGNKISFRKPLQRLQLQLPALCITRMLRTTPRAAHEKVTKPQSIDNAVESEISHEADSLRGIYLSVSLAYGDFFRS</sequence>
<proteinExistence type="predicted"/>
<name>A0A811VFV9_CERCA</name>
<organism evidence="1 2">
    <name type="scientific">Ceratitis capitata</name>
    <name type="common">Mediterranean fruit fly</name>
    <name type="synonym">Tephritis capitata</name>
    <dbReference type="NCBI Taxonomy" id="7213"/>
    <lineage>
        <taxon>Eukaryota</taxon>
        <taxon>Metazoa</taxon>
        <taxon>Ecdysozoa</taxon>
        <taxon>Arthropoda</taxon>
        <taxon>Hexapoda</taxon>
        <taxon>Insecta</taxon>
        <taxon>Pterygota</taxon>
        <taxon>Neoptera</taxon>
        <taxon>Endopterygota</taxon>
        <taxon>Diptera</taxon>
        <taxon>Brachycera</taxon>
        <taxon>Muscomorpha</taxon>
        <taxon>Tephritoidea</taxon>
        <taxon>Tephritidae</taxon>
        <taxon>Ceratitis</taxon>
        <taxon>Ceratitis</taxon>
    </lineage>
</organism>
<evidence type="ECO:0000313" key="2">
    <source>
        <dbReference type="Proteomes" id="UP000606786"/>
    </source>
</evidence>
<dbReference type="AlphaFoldDB" id="A0A811VFV9"/>
<gene>
    <name evidence="1" type="ORF">CCAP1982_LOCUS22279</name>
</gene>
<dbReference type="EMBL" id="CAJHJT010000056">
    <property type="protein sequence ID" value="CAD7014276.1"/>
    <property type="molecule type" value="Genomic_DNA"/>
</dbReference>
<keyword evidence="2" id="KW-1185">Reference proteome</keyword>
<comment type="caution">
    <text evidence="1">The sequence shown here is derived from an EMBL/GenBank/DDBJ whole genome shotgun (WGS) entry which is preliminary data.</text>
</comment>
<dbReference type="Proteomes" id="UP000606786">
    <property type="component" value="Unassembled WGS sequence"/>
</dbReference>
<accession>A0A811VFV9</accession>